<organism evidence="6 7">
    <name type="scientific">Dreissena polymorpha</name>
    <name type="common">Zebra mussel</name>
    <name type="synonym">Mytilus polymorpha</name>
    <dbReference type="NCBI Taxonomy" id="45954"/>
    <lineage>
        <taxon>Eukaryota</taxon>
        <taxon>Metazoa</taxon>
        <taxon>Spiralia</taxon>
        <taxon>Lophotrochozoa</taxon>
        <taxon>Mollusca</taxon>
        <taxon>Bivalvia</taxon>
        <taxon>Autobranchia</taxon>
        <taxon>Heteroconchia</taxon>
        <taxon>Euheterodonta</taxon>
        <taxon>Imparidentia</taxon>
        <taxon>Neoheterodontei</taxon>
        <taxon>Myida</taxon>
        <taxon>Dreissenoidea</taxon>
        <taxon>Dreissenidae</taxon>
        <taxon>Dreissena</taxon>
    </lineage>
</organism>
<evidence type="ECO:0000313" key="7">
    <source>
        <dbReference type="Proteomes" id="UP000828390"/>
    </source>
</evidence>
<comment type="subcellular location">
    <subcellularLocation>
        <location evidence="1">Membrane</location>
        <topology evidence="1">Multi-pass membrane protein</topology>
    </subcellularLocation>
</comment>
<accession>A0A9D4L8D6</accession>
<evidence type="ECO:0000313" key="6">
    <source>
        <dbReference type="EMBL" id="KAH3853910.1"/>
    </source>
</evidence>
<keyword evidence="4 5" id="KW-0472">Membrane</keyword>
<feature type="transmembrane region" description="Helical" evidence="5">
    <location>
        <begin position="118"/>
        <end position="141"/>
    </location>
</feature>
<dbReference type="Proteomes" id="UP000828390">
    <property type="component" value="Unassembled WGS sequence"/>
</dbReference>
<keyword evidence="2 5" id="KW-0812">Transmembrane</keyword>
<keyword evidence="3 5" id="KW-1133">Transmembrane helix</keyword>
<gene>
    <name evidence="6" type="ORF">DPMN_096448</name>
</gene>
<evidence type="ECO:0000256" key="3">
    <source>
        <dbReference type="ARBA" id="ARBA00022989"/>
    </source>
</evidence>
<dbReference type="AlphaFoldDB" id="A0A9D4L8D6"/>
<evidence type="ECO:0000256" key="1">
    <source>
        <dbReference type="ARBA" id="ARBA00004141"/>
    </source>
</evidence>
<feature type="transmembrane region" description="Helical" evidence="5">
    <location>
        <begin position="12"/>
        <end position="32"/>
    </location>
</feature>
<dbReference type="OrthoDB" id="6152343at2759"/>
<protein>
    <submittedName>
        <fullName evidence="6">Uncharacterized protein</fullName>
    </submittedName>
</protein>
<name>A0A9D4L8D6_DREPO</name>
<evidence type="ECO:0000256" key="5">
    <source>
        <dbReference type="SAM" id="Phobius"/>
    </source>
</evidence>
<comment type="caution">
    <text evidence="6">The sequence shown here is derived from an EMBL/GenBank/DDBJ whole genome shotgun (WGS) entry which is preliminary data.</text>
</comment>
<reference evidence="6" key="2">
    <citation type="submission" date="2020-11" db="EMBL/GenBank/DDBJ databases">
        <authorList>
            <person name="McCartney M.A."/>
            <person name="Auch B."/>
            <person name="Kono T."/>
            <person name="Mallez S."/>
            <person name="Becker A."/>
            <person name="Gohl D.M."/>
            <person name="Silverstein K.A.T."/>
            <person name="Koren S."/>
            <person name="Bechman K.B."/>
            <person name="Herman A."/>
            <person name="Abrahante J.E."/>
            <person name="Garbe J."/>
        </authorList>
    </citation>
    <scope>NUCLEOTIDE SEQUENCE</scope>
    <source>
        <strain evidence="6">Duluth1</strain>
        <tissue evidence="6">Whole animal</tissue>
    </source>
</reference>
<evidence type="ECO:0000256" key="2">
    <source>
        <dbReference type="ARBA" id="ARBA00022692"/>
    </source>
</evidence>
<sequence>MGAVEGFKGASLLAKVSLVLLLIAALFSWISFTTTGWAKIAVAVPGTPAVYTYTYYGLWRSCQGNNLLIATCGQLDGTANDWWAATQALVTFGFLGINFALFFLVLKMFVGACAKNGEIAMATAIICIATGVLYLIGVIVFGAEFNEHFIEPYGSIHKFGFGFALSIIAMVLEIVAGVLLIVDNKKGGTSPSA</sequence>
<dbReference type="InterPro" id="IPR004031">
    <property type="entry name" value="PMP22/EMP/MP20/Claudin"/>
</dbReference>
<dbReference type="GO" id="GO:0016020">
    <property type="term" value="C:membrane"/>
    <property type="evidence" value="ECO:0007669"/>
    <property type="project" value="UniProtKB-SubCell"/>
</dbReference>
<evidence type="ECO:0000256" key="4">
    <source>
        <dbReference type="ARBA" id="ARBA00023136"/>
    </source>
</evidence>
<dbReference type="EMBL" id="JAIWYP010000003">
    <property type="protein sequence ID" value="KAH3853910.1"/>
    <property type="molecule type" value="Genomic_DNA"/>
</dbReference>
<dbReference type="PANTHER" id="PTHR21284:SF12">
    <property type="entry name" value="EG:80H7.2 PROTEIN"/>
    <property type="match status" value="1"/>
</dbReference>
<dbReference type="Gene3D" id="1.20.140.150">
    <property type="match status" value="1"/>
</dbReference>
<proteinExistence type="predicted"/>
<feature type="transmembrane region" description="Helical" evidence="5">
    <location>
        <begin position="161"/>
        <end position="182"/>
    </location>
</feature>
<keyword evidence="7" id="KW-1185">Reference proteome</keyword>
<feature type="transmembrane region" description="Helical" evidence="5">
    <location>
        <begin position="82"/>
        <end position="106"/>
    </location>
</feature>
<dbReference type="Pfam" id="PF00822">
    <property type="entry name" value="PMP22_Claudin"/>
    <property type="match status" value="1"/>
</dbReference>
<reference evidence="6" key="1">
    <citation type="journal article" date="2019" name="bioRxiv">
        <title>The Genome of the Zebra Mussel, Dreissena polymorpha: A Resource for Invasive Species Research.</title>
        <authorList>
            <person name="McCartney M.A."/>
            <person name="Auch B."/>
            <person name="Kono T."/>
            <person name="Mallez S."/>
            <person name="Zhang Y."/>
            <person name="Obille A."/>
            <person name="Becker A."/>
            <person name="Abrahante J.E."/>
            <person name="Garbe J."/>
            <person name="Badalamenti J.P."/>
            <person name="Herman A."/>
            <person name="Mangelson H."/>
            <person name="Liachko I."/>
            <person name="Sullivan S."/>
            <person name="Sone E.D."/>
            <person name="Koren S."/>
            <person name="Silverstein K.A.T."/>
            <person name="Beckman K.B."/>
            <person name="Gohl D.M."/>
        </authorList>
    </citation>
    <scope>NUCLEOTIDE SEQUENCE</scope>
    <source>
        <strain evidence="6">Duluth1</strain>
        <tissue evidence="6">Whole animal</tissue>
    </source>
</reference>
<dbReference type="PANTHER" id="PTHR21284">
    <property type="entry name" value="EG:80H7.2 PROTEIN"/>
    <property type="match status" value="1"/>
</dbReference>